<keyword evidence="3" id="KW-1185">Reference proteome</keyword>
<reference evidence="3" key="1">
    <citation type="journal article" date="2011" name="J. Bacteriol.">
        <title>Genome sequences of eight morphologically diverse alphaproteobacteria.</title>
        <authorList>
            <consortium name="US DOE Joint Genome Institute"/>
            <person name="Brown P.J."/>
            <person name="Kysela D.T."/>
            <person name="Buechlein A."/>
            <person name="Hemmerich C."/>
            <person name="Brun Y.V."/>
        </authorList>
    </citation>
    <scope>NUCLEOTIDE SEQUENCE [LARGE SCALE GENOMIC DNA]</scope>
    <source>
        <strain evidence="3">ATCC 17100 / ATH 3.1.1 / DSM 162 / LMG 4299</strain>
    </source>
</reference>
<evidence type="ECO:0000313" key="2">
    <source>
        <dbReference type="EMBL" id="ADP72265.1"/>
    </source>
</evidence>
<dbReference type="KEGG" id="rva:Rvan_3062"/>
<dbReference type="RefSeq" id="WP_013420632.1">
    <property type="nucleotide sequence ID" value="NC_014664.1"/>
</dbReference>
<evidence type="ECO:0000313" key="3">
    <source>
        <dbReference type="Proteomes" id="UP000001399"/>
    </source>
</evidence>
<feature type="signal peptide" evidence="1">
    <location>
        <begin position="1"/>
        <end position="25"/>
    </location>
</feature>
<dbReference type="Proteomes" id="UP000001399">
    <property type="component" value="Chromosome"/>
</dbReference>
<organism evidence="2 3">
    <name type="scientific">Rhodomicrobium vannielii (strain ATCC 17100 / DSM 162 / LMG 4299 / NCIMB 10020 / ATH 3.1.1)</name>
    <dbReference type="NCBI Taxonomy" id="648757"/>
    <lineage>
        <taxon>Bacteria</taxon>
        <taxon>Pseudomonadati</taxon>
        <taxon>Pseudomonadota</taxon>
        <taxon>Alphaproteobacteria</taxon>
        <taxon>Hyphomicrobiales</taxon>
        <taxon>Hyphomicrobiaceae</taxon>
        <taxon>Rhodomicrobium</taxon>
    </lineage>
</organism>
<evidence type="ECO:0000256" key="1">
    <source>
        <dbReference type="SAM" id="SignalP"/>
    </source>
</evidence>
<dbReference type="HOGENOM" id="CLU_2169126_0_0_5"/>
<gene>
    <name evidence="2" type="ordered locus">Rvan_3062</name>
</gene>
<name>E3I0E7_RHOVT</name>
<dbReference type="EMBL" id="CP002292">
    <property type="protein sequence ID" value="ADP72265.1"/>
    <property type="molecule type" value="Genomic_DNA"/>
</dbReference>
<sequence>MKTRIALFALSLIALPLTAAQTASAEPYGAQVARDRAHIVHHRRQIQKDKQEAAYYAGRQAQAARDGNYGAARYFGHKKRQEQAQVHEQRRKLWRDRAELRRDRYWRNHY</sequence>
<accession>E3I0E7</accession>
<protein>
    <submittedName>
        <fullName evidence="2">Uncharacterized protein</fullName>
    </submittedName>
</protein>
<feature type="chain" id="PRO_5003170704" evidence="1">
    <location>
        <begin position="26"/>
        <end position="110"/>
    </location>
</feature>
<dbReference type="OrthoDB" id="7959957at2"/>
<dbReference type="AlphaFoldDB" id="E3I0E7"/>
<proteinExistence type="predicted"/>
<keyword evidence="1" id="KW-0732">Signal</keyword>